<dbReference type="Proteomes" id="UP001183582">
    <property type="component" value="Unassembled WGS sequence"/>
</dbReference>
<dbReference type="AlphaFoldDB" id="A0AAJ2HIW8"/>
<evidence type="ECO:0000313" key="3">
    <source>
        <dbReference type="Proteomes" id="UP001183582"/>
    </source>
</evidence>
<dbReference type="EMBL" id="JAHWXH010000001">
    <property type="protein sequence ID" value="MDS0244863.1"/>
    <property type="molecule type" value="Genomic_DNA"/>
</dbReference>
<dbReference type="GO" id="GO:0004360">
    <property type="term" value="F:glutamine-fructose-6-phosphate transaminase (isomerizing) activity"/>
    <property type="evidence" value="ECO:0007669"/>
    <property type="project" value="TreeGrafter"/>
</dbReference>
<evidence type="ECO:0000313" key="2">
    <source>
        <dbReference type="EMBL" id="MDS0244863.1"/>
    </source>
</evidence>
<comment type="caution">
    <text evidence="2">The sequence shown here is derived from an EMBL/GenBank/DDBJ whole genome shotgun (WGS) entry which is preliminary data.</text>
</comment>
<dbReference type="PANTHER" id="PTHR10937">
    <property type="entry name" value="GLUCOSAMINE--FRUCTOSE-6-PHOSPHATE AMINOTRANSFERASE, ISOMERIZING"/>
    <property type="match status" value="1"/>
</dbReference>
<name>A0AAJ2HIW8_9MICO</name>
<dbReference type="PIRSF" id="PIRSF009290">
    <property type="entry name" value="FrlB"/>
    <property type="match status" value="1"/>
</dbReference>
<sequence>MLNFDPDHYLSVENGAVGLARPLRDAIRALLEGGAENVFFAGSGGVALLGMPAARLLQSRSSFPTFVEMGAELVLEGNVNLTSNSIVIAPSVSGTTKEAVAALDYARARGAKVITLTGTSGTPLAENADINFQNDCADDTSSENFLLQTMLIALAIMDVRGEIADYDRIVAELETLPALLVDVKRQFEPRAAELADEMRDAQHHLVCSAGSSWYEAWYYAMCILEEMQWIWTRPIHASDFFHGTLELVEPGTSMILLKGEDANRALVERVEQFVPTITDGLRVIDSRDFALPGISADVRALISPIVFAAALERLSAHLEVVRDHPLTTRRYYRRIAY</sequence>
<dbReference type="GeneID" id="301457457"/>
<dbReference type="InterPro" id="IPR046348">
    <property type="entry name" value="SIS_dom_sf"/>
</dbReference>
<dbReference type="RefSeq" id="WP_310890751.1">
    <property type="nucleotide sequence ID" value="NZ_BAAAGR010000001.1"/>
</dbReference>
<dbReference type="PROSITE" id="PS51464">
    <property type="entry name" value="SIS"/>
    <property type="match status" value="1"/>
</dbReference>
<evidence type="ECO:0000259" key="1">
    <source>
        <dbReference type="PROSITE" id="PS51464"/>
    </source>
</evidence>
<dbReference type="InterPro" id="IPR035488">
    <property type="entry name" value="FrlB_SIS"/>
</dbReference>
<dbReference type="Gene3D" id="3.40.50.10490">
    <property type="entry name" value="Glucose-6-phosphate isomerase like protein, domain 1"/>
    <property type="match status" value="2"/>
</dbReference>
<proteinExistence type="predicted"/>
<dbReference type="GO" id="GO:0006487">
    <property type="term" value="P:protein N-linked glycosylation"/>
    <property type="evidence" value="ECO:0007669"/>
    <property type="project" value="TreeGrafter"/>
</dbReference>
<dbReference type="Pfam" id="PF01380">
    <property type="entry name" value="SIS"/>
    <property type="match status" value="1"/>
</dbReference>
<organism evidence="2 3">
    <name type="scientific">Microbacterium aurantiacum</name>
    <dbReference type="NCBI Taxonomy" id="162393"/>
    <lineage>
        <taxon>Bacteria</taxon>
        <taxon>Bacillati</taxon>
        <taxon>Actinomycetota</taxon>
        <taxon>Actinomycetes</taxon>
        <taxon>Micrococcales</taxon>
        <taxon>Microbacteriaceae</taxon>
        <taxon>Microbacterium</taxon>
    </lineage>
</organism>
<dbReference type="SUPFAM" id="SSF53697">
    <property type="entry name" value="SIS domain"/>
    <property type="match status" value="1"/>
</dbReference>
<dbReference type="GO" id="GO:0097367">
    <property type="term" value="F:carbohydrate derivative binding"/>
    <property type="evidence" value="ECO:0007669"/>
    <property type="project" value="InterPro"/>
</dbReference>
<dbReference type="PANTHER" id="PTHR10937:SF14">
    <property type="entry name" value="FRUCTOSELYSINE 6-PHOSPHATE DEGLYCASE"/>
    <property type="match status" value="1"/>
</dbReference>
<accession>A0AAJ2HIW8</accession>
<feature type="domain" description="SIS" evidence="1">
    <location>
        <begin position="27"/>
        <end position="162"/>
    </location>
</feature>
<protein>
    <submittedName>
        <fullName evidence="2">SIS domain-containing protein</fullName>
    </submittedName>
</protein>
<dbReference type="InterPro" id="IPR001347">
    <property type="entry name" value="SIS_dom"/>
</dbReference>
<gene>
    <name evidence="2" type="ORF">KZC50_04470</name>
</gene>
<dbReference type="GO" id="GO:0006002">
    <property type="term" value="P:fructose 6-phosphate metabolic process"/>
    <property type="evidence" value="ECO:0007669"/>
    <property type="project" value="TreeGrafter"/>
</dbReference>
<dbReference type="GO" id="GO:0006047">
    <property type="term" value="P:UDP-N-acetylglucosamine metabolic process"/>
    <property type="evidence" value="ECO:0007669"/>
    <property type="project" value="TreeGrafter"/>
</dbReference>
<reference evidence="2 3" key="1">
    <citation type="submission" date="2021-06" db="EMBL/GenBank/DDBJ databases">
        <title>Genome-based taxonomic framework of Microbacterium strains isolated from marine environment, the description of four new species and reclassification of four preexisting species.</title>
        <authorList>
            <person name="Lee S.D."/>
            <person name="Kim S.-M."/>
            <person name="Byeon Y.-S."/>
            <person name="Yang H.L."/>
            <person name="Kim I.S."/>
        </authorList>
    </citation>
    <scope>NUCLEOTIDE SEQUENCE [LARGE SCALE GENOMIC DNA]</scope>
    <source>
        <strain evidence="2 3">KACC 20514</strain>
    </source>
</reference>
<dbReference type="CDD" id="cd05710">
    <property type="entry name" value="SIS_1"/>
    <property type="match status" value="1"/>
</dbReference>
<dbReference type="InterPro" id="IPR024713">
    <property type="entry name" value="Fructosamine_deglycase_FrlB"/>
</dbReference>